<dbReference type="PANTHER" id="PTHR43685">
    <property type="entry name" value="GLYCOSYLTRANSFERASE"/>
    <property type="match status" value="1"/>
</dbReference>
<protein>
    <submittedName>
        <fullName evidence="2">Teichuronic acid biosynthesis glycosyltransferase TuaG</fullName>
        <ecNumber evidence="2">2.4.-.-</ecNumber>
    </submittedName>
</protein>
<dbReference type="InterPro" id="IPR029044">
    <property type="entry name" value="Nucleotide-diphossugar_trans"/>
</dbReference>
<dbReference type="KEGG" id="obg:Verru16b_02833"/>
<organism evidence="2 3">
    <name type="scientific">Lacunisphaera limnophila</name>
    <dbReference type="NCBI Taxonomy" id="1838286"/>
    <lineage>
        <taxon>Bacteria</taxon>
        <taxon>Pseudomonadati</taxon>
        <taxon>Verrucomicrobiota</taxon>
        <taxon>Opitutia</taxon>
        <taxon>Opitutales</taxon>
        <taxon>Opitutaceae</taxon>
        <taxon>Lacunisphaera</taxon>
    </lineage>
</organism>
<gene>
    <name evidence="2" type="primary">tuaG</name>
    <name evidence="2" type="ORF">Verru16b_02833</name>
</gene>
<dbReference type="PANTHER" id="PTHR43685:SF2">
    <property type="entry name" value="GLYCOSYLTRANSFERASE 2-LIKE DOMAIN-CONTAINING PROTEIN"/>
    <property type="match status" value="1"/>
</dbReference>
<dbReference type="PATRIC" id="fig|1838286.3.peg.2848"/>
<dbReference type="GO" id="GO:0016757">
    <property type="term" value="F:glycosyltransferase activity"/>
    <property type="evidence" value="ECO:0007669"/>
    <property type="project" value="UniProtKB-KW"/>
</dbReference>
<dbReference type="CDD" id="cd06433">
    <property type="entry name" value="GT_2_WfgS_like"/>
    <property type="match status" value="1"/>
</dbReference>
<dbReference type="STRING" id="1838286.Verru16b_02833"/>
<evidence type="ECO:0000313" key="2">
    <source>
        <dbReference type="EMBL" id="AOS45746.1"/>
    </source>
</evidence>
<proteinExistence type="predicted"/>
<name>A0A1D8AXX1_9BACT</name>
<feature type="domain" description="Glycosyltransferase 2-like" evidence="1">
    <location>
        <begin position="38"/>
        <end position="130"/>
    </location>
</feature>
<keyword evidence="2" id="KW-0808">Transferase</keyword>
<keyword evidence="3" id="KW-1185">Reference proteome</keyword>
<dbReference type="OrthoDB" id="184190at2"/>
<dbReference type="EC" id="2.4.-.-" evidence="2"/>
<dbReference type="InterPro" id="IPR050834">
    <property type="entry name" value="Glycosyltransf_2"/>
</dbReference>
<evidence type="ECO:0000259" key="1">
    <source>
        <dbReference type="Pfam" id="PF00535"/>
    </source>
</evidence>
<reference evidence="2 3" key="1">
    <citation type="submission" date="2016-06" db="EMBL/GenBank/DDBJ databases">
        <title>Three novel species with peptidoglycan cell walls form the new genus Lacunisphaera gen. nov. in the family Opitutaceae of the verrucomicrobial subdivision 4.</title>
        <authorList>
            <person name="Rast P."/>
            <person name="Gloeckner I."/>
            <person name="Jogler M."/>
            <person name="Boedeker C."/>
            <person name="Jeske O."/>
            <person name="Wiegand S."/>
            <person name="Reinhardt R."/>
            <person name="Schumann P."/>
            <person name="Rohde M."/>
            <person name="Spring S."/>
            <person name="Gloeckner F.O."/>
            <person name="Jogler C."/>
        </authorList>
    </citation>
    <scope>NUCLEOTIDE SEQUENCE [LARGE SCALE GENOMIC DNA]</scope>
    <source>
        <strain evidence="2 3">IG16b</strain>
    </source>
</reference>
<dbReference type="AlphaFoldDB" id="A0A1D8AXX1"/>
<accession>A0A1D8AXX1</accession>
<dbReference type="EMBL" id="CP016094">
    <property type="protein sequence ID" value="AOS45746.1"/>
    <property type="molecule type" value="Genomic_DNA"/>
</dbReference>
<evidence type="ECO:0000313" key="3">
    <source>
        <dbReference type="Proteomes" id="UP000095228"/>
    </source>
</evidence>
<dbReference type="InterPro" id="IPR001173">
    <property type="entry name" value="Glyco_trans_2-like"/>
</dbReference>
<keyword evidence="2" id="KW-0328">Glycosyltransferase</keyword>
<dbReference type="SUPFAM" id="SSF53448">
    <property type="entry name" value="Nucleotide-diphospho-sugar transferases"/>
    <property type="match status" value="1"/>
</dbReference>
<sequence length="360" mass="40068">MSLLNQLPLPPPGRIGWPWTEETPPASYAGRTYWPRISIVTPSYQQGDYLEETIRSILLQNYPNLQYLVVDGGSTDGSREIIARYAPWLNHWESERDRGQSHAINKGLARCDGDWFNWINSDDCLLPGALATIGVADPARLIFSAGELTGPTLAEARPLGCTKTGPTVEEALVNHYICQQGLFLRTSAVQQLGGVREELHYVMDLDLFARVLLRGGRASVQESSAPVAFFRQHAAAKTATSAGKFFAEEERVAAGLARAAGLGERILRHLPADGSLLYVPVAAPLDPVRLEELLARKYWWNGTVEGAWRRHEYTGFKREVRAFRQAHPGLQGTRISKLHFMALLPEPFLRLLSFLRAASR</sequence>
<dbReference type="Pfam" id="PF00535">
    <property type="entry name" value="Glycos_transf_2"/>
    <property type="match status" value="1"/>
</dbReference>
<dbReference type="Proteomes" id="UP000095228">
    <property type="component" value="Chromosome"/>
</dbReference>
<dbReference type="RefSeq" id="WP_069962861.1">
    <property type="nucleotide sequence ID" value="NZ_CP016094.1"/>
</dbReference>
<dbReference type="Gene3D" id="3.90.550.10">
    <property type="entry name" value="Spore Coat Polysaccharide Biosynthesis Protein SpsA, Chain A"/>
    <property type="match status" value="1"/>
</dbReference>